<feature type="transmembrane region" description="Helical" evidence="5">
    <location>
        <begin position="87"/>
        <end position="108"/>
    </location>
</feature>
<dbReference type="PANTHER" id="PTHR37422">
    <property type="entry name" value="TEICHURONIC ACID BIOSYNTHESIS PROTEIN TUAE"/>
    <property type="match status" value="1"/>
</dbReference>
<dbReference type="OrthoDB" id="7915840at2"/>
<dbReference type="InterPro" id="IPR051533">
    <property type="entry name" value="WaaL-like"/>
</dbReference>
<keyword evidence="3 5" id="KW-1133">Transmembrane helix</keyword>
<feature type="transmembrane region" description="Helical" evidence="5">
    <location>
        <begin position="210"/>
        <end position="242"/>
    </location>
</feature>
<dbReference type="InterPro" id="IPR007016">
    <property type="entry name" value="O-antigen_ligase-rel_domated"/>
</dbReference>
<evidence type="ECO:0000256" key="2">
    <source>
        <dbReference type="ARBA" id="ARBA00022692"/>
    </source>
</evidence>
<dbReference type="EMBL" id="SJST01000005">
    <property type="protein sequence ID" value="TCD13490.1"/>
    <property type="molecule type" value="Genomic_DNA"/>
</dbReference>
<feature type="transmembrane region" description="Helical" evidence="5">
    <location>
        <begin position="115"/>
        <end position="136"/>
    </location>
</feature>
<evidence type="ECO:0000256" key="3">
    <source>
        <dbReference type="ARBA" id="ARBA00022989"/>
    </source>
</evidence>
<keyword evidence="7" id="KW-0436">Ligase</keyword>
<evidence type="ECO:0000313" key="7">
    <source>
        <dbReference type="EMBL" id="TCD13490.1"/>
    </source>
</evidence>
<feature type="transmembrane region" description="Helical" evidence="5">
    <location>
        <begin position="349"/>
        <end position="376"/>
    </location>
</feature>
<dbReference type="AlphaFoldDB" id="A0A4R0PB93"/>
<dbReference type="PANTHER" id="PTHR37422:SF23">
    <property type="entry name" value="TEICHURONIC ACID BIOSYNTHESIS PROTEIN TUAE"/>
    <property type="match status" value="1"/>
</dbReference>
<dbReference type="RefSeq" id="WP_131569795.1">
    <property type="nucleotide sequence ID" value="NZ_JAINFK010000006.1"/>
</dbReference>
<feature type="transmembrane region" description="Helical" evidence="5">
    <location>
        <begin position="388"/>
        <end position="408"/>
    </location>
</feature>
<feature type="transmembrane region" description="Helical" evidence="5">
    <location>
        <begin position="142"/>
        <end position="163"/>
    </location>
</feature>
<protein>
    <submittedName>
        <fullName evidence="7">O-antigen ligase family protein</fullName>
    </submittedName>
</protein>
<evidence type="ECO:0000259" key="6">
    <source>
        <dbReference type="Pfam" id="PF04932"/>
    </source>
</evidence>
<keyword evidence="2 5" id="KW-0812">Transmembrane</keyword>
<organism evidence="7 8">
    <name type="scientific">Oricola cellulosilytica</name>
    <dbReference type="NCBI Taxonomy" id="1429082"/>
    <lineage>
        <taxon>Bacteria</taxon>
        <taxon>Pseudomonadati</taxon>
        <taxon>Pseudomonadota</taxon>
        <taxon>Alphaproteobacteria</taxon>
        <taxon>Hyphomicrobiales</taxon>
        <taxon>Ahrensiaceae</taxon>
        <taxon>Oricola</taxon>
    </lineage>
</organism>
<sequence length="446" mass="47507">MDNVMREQGRGDQAYALTLPLVFDPRRIMSALAPMNGFDRNNRIWLFLVGAAAPAFGSTLSVVLWCAFVWAVISLALRRFPFRIDRWVATAATAAGLYASVKIGFALAHNGLERFSVLSTTFVFFAPLVVGIRLRLTPYREVLDLFVLACGFSVVIAAPVAAYQVMTIGLRADAWCGNPGIFAVMSLLFGSIGTLNTLSPWPARRWLGALAYLAMLFCVIASGMRAVWIAIPLVTAVLVWASSRTLSRSVLRRGLLAASAIVVAGLTFAAQPIMDRVGMFGQDIELMQSSDDYDSSTGRRILMLAGGWRAVKEAPWTGYGLTARMDAVAAYLDPEDNSLVGFTHPHNGYLAALLDAGIFGLVALLVLLGAPVALALASPNDKGRTARIAIGAILTLTYAITGAPGIMFEHDLMDSAFVATLIVLACSMAPPGVESGQGAGTVGQIA</sequence>
<dbReference type="GO" id="GO:0016020">
    <property type="term" value="C:membrane"/>
    <property type="evidence" value="ECO:0007669"/>
    <property type="project" value="UniProtKB-SubCell"/>
</dbReference>
<evidence type="ECO:0000313" key="8">
    <source>
        <dbReference type="Proteomes" id="UP000291301"/>
    </source>
</evidence>
<feature type="transmembrane region" description="Helical" evidence="5">
    <location>
        <begin position="254"/>
        <end position="274"/>
    </location>
</feature>
<accession>A0A4R0PB93</accession>
<evidence type="ECO:0000256" key="1">
    <source>
        <dbReference type="ARBA" id="ARBA00004141"/>
    </source>
</evidence>
<dbReference type="GO" id="GO:0016874">
    <property type="term" value="F:ligase activity"/>
    <property type="evidence" value="ECO:0007669"/>
    <property type="project" value="UniProtKB-KW"/>
</dbReference>
<dbReference type="Proteomes" id="UP000291301">
    <property type="component" value="Unassembled WGS sequence"/>
</dbReference>
<feature type="transmembrane region" description="Helical" evidence="5">
    <location>
        <begin position="175"/>
        <end position="198"/>
    </location>
</feature>
<keyword evidence="4 5" id="KW-0472">Membrane</keyword>
<feature type="domain" description="O-antigen ligase-related" evidence="6">
    <location>
        <begin position="211"/>
        <end position="365"/>
    </location>
</feature>
<gene>
    <name evidence="7" type="ORF">E0D97_13520</name>
</gene>
<comment type="caution">
    <text evidence="7">The sequence shown here is derived from an EMBL/GenBank/DDBJ whole genome shotgun (WGS) entry which is preliminary data.</text>
</comment>
<proteinExistence type="predicted"/>
<dbReference type="Pfam" id="PF04932">
    <property type="entry name" value="Wzy_C"/>
    <property type="match status" value="1"/>
</dbReference>
<evidence type="ECO:0000256" key="4">
    <source>
        <dbReference type="ARBA" id="ARBA00023136"/>
    </source>
</evidence>
<evidence type="ECO:0000256" key="5">
    <source>
        <dbReference type="SAM" id="Phobius"/>
    </source>
</evidence>
<reference evidence="7 8" key="1">
    <citation type="journal article" date="2015" name="Antonie Van Leeuwenhoek">
        <title>Oricola cellulosilytica gen. nov., sp. nov., a cellulose-degrading bacterium of the family Phyllobacteriaceae isolated from surface seashore water, and emended descriptions of Mesorhizobium loti and Phyllobacterium myrsinacearum.</title>
        <authorList>
            <person name="Hameed A."/>
            <person name="Shahina M."/>
            <person name="Lai W.A."/>
            <person name="Lin S.Y."/>
            <person name="Young L.S."/>
            <person name="Liu Y.C."/>
            <person name="Hsu Y.H."/>
            <person name="Young C.C."/>
        </authorList>
    </citation>
    <scope>NUCLEOTIDE SEQUENCE [LARGE SCALE GENOMIC DNA]</scope>
    <source>
        <strain evidence="7 8">KCTC 52183</strain>
    </source>
</reference>
<feature type="transmembrane region" description="Helical" evidence="5">
    <location>
        <begin position="44"/>
        <end position="75"/>
    </location>
</feature>
<comment type="subcellular location">
    <subcellularLocation>
        <location evidence="1">Membrane</location>
        <topology evidence="1">Multi-pass membrane protein</topology>
    </subcellularLocation>
</comment>
<name>A0A4R0PB93_9HYPH</name>
<keyword evidence="8" id="KW-1185">Reference proteome</keyword>